<gene>
    <name evidence="5" type="ORF">Vau01_010870</name>
</gene>
<dbReference type="GO" id="GO:0046872">
    <property type="term" value="F:metal ion binding"/>
    <property type="evidence" value="ECO:0007669"/>
    <property type="project" value="UniProtKB-KW"/>
</dbReference>
<evidence type="ECO:0000259" key="4">
    <source>
        <dbReference type="Pfam" id="PF21302"/>
    </source>
</evidence>
<name>A0A8J3Z1M3_9ACTN</name>
<feature type="binding site" evidence="2">
    <location>
        <position position="70"/>
    </location>
    <ligand>
        <name>S-adenosyl-L-methionine</name>
        <dbReference type="ChEBI" id="CHEBI:59789"/>
    </ligand>
</feature>
<dbReference type="Proteomes" id="UP000612585">
    <property type="component" value="Unassembled WGS sequence"/>
</dbReference>
<dbReference type="Gene3D" id="3.40.50.150">
    <property type="entry name" value="Vaccinia Virus protein VP39"/>
    <property type="match status" value="1"/>
</dbReference>
<feature type="binding site" evidence="1">
    <location>
        <position position="11"/>
    </location>
    <ligand>
        <name>Zn(2+)</name>
        <dbReference type="ChEBI" id="CHEBI:29105"/>
    </ligand>
</feature>
<sequence length="264" mass="27922">MDLRIVARLRCPVCGEAMDPAESVLRCRGGHSFDVARQGYVDLSAGPVTHPGDTTEMVAARERVLAAGHFGFITAGLAEATATYDSGLIVDVGAGTGVHLKSLLEARPDALGLAVDVSKPALRRAARAHPRMGAVRADAWRGLPVADGAASVVLNVFAPRAGREFARVLRPGGRLAVVTPAPDHLRELGLAIGVDPRKEERLFATLGPWFVREQDHELRTTLHLSAAEAHAVAGMGPGAFHHPTPAYEGPVTAAVHLSVWHHAE</sequence>
<keyword evidence="1" id="KW-0862">Zinc</keyword>
<dbReference type="InterPro" id="IPR029063">
    <property type="entry name" value="SAM-dependent_MTases_sf"/>
</dbReference>
<feature type="binding site" evidence="1">
    <location>
        <position position="31"/>
    </location>
    <ligand>
        <name>Zn(2+)</name>
        <dbReference type="ChEBI" id="CHEBI:29105"/>
    </ligand>
</feature>
<dbReference type="EMBL" id="BOPG01000008">
    <property type="protein sequence ID" value="GIJ53571.1"/>
    <property type="molecule type" value="Genomic_DNA"/>
</dbReference>
<dbReference type="SUPFAM" id="SSF53335">
    <property type="entry name" value="S-adenosyl-L-methionine-dependent methyltransferases"/>
    <property type="match status" value="1"/>
</dbReference>
<dbReference type="InterPro" id="IPR048647">
    <property type="entry name" value="RlmA_N"/>
</dbReference>
<dbReference type="Pfam" id="PF21302">
    <property type="entry name" value="Zn_ribbon_RlmA"/>
    <property type="match status" value="1"/>
</dbReference>
<feature type="binding site" evidence="1">
    <location>
        <position position="14"/>
    </location>
    <ligand>
        <name>Zn(2+)</name>
        <dbReference type="ChEBI" id="CHEBI:29105"/>
    </ligand>
</feature>
<organism evidence="5 6">
    <name type="scientific">Virgisporangium aurantiacum</name>
    <dbReference type="NCBI Taxonomy" id="175570"/>
    <lineage>
        <taxon>Bacteria</taxon>
        <taxon>Bacillati</taxon>
        <taxon>Actinomycetota</taxon>
        <taxon>Actinomycetes</taxon>
        <taxon>Micromonosporales</taxon>
        <taxon>Micromonosporaceae</taxon>
        <taxon>Virgisporangium</taxon>
    </lineage>
</organism>
<evidence type="ECO:0000259" key="3">
    <source>
        <dbReference type="Pfam" id="PF13649"/>
    </source>
</evidence>
<feature type="domain" description="Methyltransferase" evidence="3">
    <location>
        <begin position="89"/>
        <end position="173"/>
    </location>
</feature>
<comment type="caution">
    <text evidence="5">The sequence shown here is derived from an EMBL/GenBank/DDBJ whole genome shotgun (WGS) entry which is preliminary data.</text>
</comment>
<keyword evidence="5" id="KW-0830">Ubiquinone</keyword>
<keyword evidence="6" id="KW-1185">Reference proteome</keyword>
<proteinExistence type="predicted"/>
<dbReference type="GO" id="GO:0008168">
    <property type="term" value="F:methyltransferase activity"/>
    <property type="evidence" value="ECO:0007669"/>
    <property type="project" value="InterPro"/>
</dbReference>
<feature type="binding site" evidence="1">
    <location>
        <position position="27"/>
    </location>
    <ligand>
        <name>Zn(2+)</name>
        <dbReference type="ChEBI" id="CHEBI:29105"/>
    </ligand>
</feature>
<dbReference type="InterPro" id="IPR016718">
    <property type="entry name" value="rRNA_m1G-MeTrfase_A_prd"/>
</dbReference>
<dbReference type="RefSeq" id="WP_239151328.1">
    <property type="nucleotide sequence ID" value="NZ_BOPG01000008.1"/>
</dbReference>
<feature type="binding site" evidence="2">
    <location>
        <position position="184"/>
    </location>
    <ligand>
        <name>S-adenosyl-L-methionine</name>
        <dbReference type="ChEBI" id="CHEBI:59789"/>
    </ligand>
</feature>
<keyword evidence="1" id="KW-0479">Metal-binding</keyword>
<dbReference type="CDD" id="cd02440">
    <property type="entry name" value="AdoMet_MTases"/>
    <property type="match status" value="1"/>
</dbReference>
<evidence type="ECO:0000256" key="2">
    <source>
        <dbReference type="PIRSR" id="PIRSR018249-2"/>
    </source>
</evidence>
<feature type="binding site" evidence="2">
    <location>
        <begin position="96"/>
        <end position="97"/>
    </location>
    <ligand>
        <name>S-adenosyl-L-methionine</name>
        <dbReference type="ChEBI" id="CHEBI:59789"/>
    </ligand>
</feature>
<keyword evidence="2" id="KW-0949">S-adenosyl-L-methionine</keyword>
<dbReference type="InterPro" id="IPR041698">
    <property type="entry name" value="Methyltransf_25"/>
</dbReference>
<dbReference type="PIRSF" id="PIRSF018249">
    <property type="entry name" value="MyrA_prd"/>
    <property type="match status" value="1"/>
</dbReference>
<evidence type="ECO:0000256" key="1">
    <source>
        <dbReference type="PIRSR" id="PIRSR018249-1"/>
    </source>
</evidence>
<accession>A0A8J3Z1M3</accession>
<evidence type="ECO:0000313" key="5">
    <source>
        <dbReference type="EMBL" id="GIJ53571.1"/>
    </source>
</evidence>
<dbReference type="AlphaFoldDB" id="A0A8J3Z1M3"/>
<dbReference type="Pfam" id="PF13649">
    <property type="entry name" value="Methyltransf_25"/>
    <property type="match status" value="1"/>
</dbReference>
<protein>
    <submittedName>
        <fullName evidence="5">Ubiquinone biosynthesis protein</fullName>
    </submittedName>
</protein>
<feature type="domain" description="23S rRNA (guanine(745)-N(1))-methyltransferase N-terminal" evidence="4">
    <location>
        <begin position="10"/>
        <end position="43"/>
    </location>
</feature>
<reference evidence="5" key="1">
    <citation type="submission" date="2021-01" db="EMBL/GenBank/DDBJ databases">
        <title>Whole genome shotgun sequence of Virgisporangium aurantiacum NBRC 16421.</title>
        <authorList>
            <person name="Komaki H."/>
            <person name="Tamura T."/>
        </authorList>
    </citation>
    <scope>NUCLEOTIDE SEQUENCE</scope>
    <source>
        <strain evidence="5">NBRC 16421</strain>
    </source>
</reference>
<evidence type="ECO:0000313" key="6">
    <source>
        <dbReference type="Proteomes" id="UP000612585"/>
    </source>
</evidence>